<dbReference type="Proteomes" id="UP000624703">
    <property type="component" value="Unassembled WGS sequence"/>
</dbReference>
<gene>
    <name evidence="1" type="ORF">JIN82_13570</name>
</gene>
<name>A0A8J7MG18_9BACT</name>
<evidence type="ECO:0000313" key="2">
    <source>
        <dbReference type="Proteomes" id="UP000624703"/>
    </source>
</evidence>
<comment type="caution">
    <text evidence="1">The sequence shown here is derived from an EMBL/GenBank/DDBJ whole genome shotgun (WGS) entry which is preliminary data.</text>
</comment>
<proteinExistence type="predicted"/>
<dbReference type="AlphaFoldDB" id="A0A8J7MG18"/>
<dbReference type="RefSeq" id="WP_200312200.1">
    <property type="nucleotide sequence ID" value="NZ_JAENIM010000044.1"/>
</dbReference>
<accession>A0A8J7MG18</accession>
<evidence type="ECO:0000313" key="1">
    <source>
        <dbReference type="EMBL" id="MBK1792185.1"/>
    </source>
</evidence>
<organism evidence="1 2">
    <name type="scientific">Persicirhabdus sediminis</name>
    <dbReference type="NCBI Taxonomy" id="454144"/>
    <lineage>
        <taxon>Bacteria</taxon>
        <taxon>Pseudomonadati</taxon>
        <taxon>Verrucomicrobiota</taxon>
        <taxon>Verrucomicrobiia</taxon>
        <taxon>Verrucomicrobiales</taxon>
        <taxon>Verrucomicrobiaceae</taxon>
        <taxon>Persicirhabdus</taxon>
    </lineage>
</organism>
<sequence>MTDDEPGLSIERQLSGYDWGFISSKTSSSISPSSWTNHRGFFSYVDSTGKVWSYNGKDRSFIYEILPDGSGRSWDLSTWPHELPIEVSSRITNLQQTLTEQQ</sequence>
<protein>
    <submittedName>
        <fullName evidence="1">Uncharacterized protein</fullName>
    </submittedName>
</protein>
<dbReference type="EMBL" id="JAENIM010000044">
    <property type="protein sequence ID" value="MBK1792185.1"/>
    <property type="molecule type" value="Genomic_DNA"/>
</dbReference>
<keyword evidence="2" id="KW-1185">Reference proteome</keyword>
<reference evidence="1" key="1">
    <citation type="submission" date="2021-01" db="EMBL/GenBank/DDBJ databases">
        <title>Modified the classification status of verrucomicrobia.</title>
        <authorList>
            <person name="Feng X."/>
        </authorList>
    </citation>
    <scope>NUCLEOTIDE SEQUENCE</scope>
    <source>
        <strain evidence="1">_KCTC 22039</strain>
    </source>
</reference>